<evidence type="ECO:0000256" key="4">
    <source>
        <dbReference type="PROSITE-ProRule" id="PRU01161"/>
    </source>
</evidence>
<keyword evidence="1 4" id="KW-0378">Hydrolase</keyword>
<dbReference type="PANTHER" id="PTHR14226">
    <property type="entry name" value="NEUROPATHY TARGET ESTERASE/SWISS CHEESE D.MELANOGASTER"/>
    <property type="match status" value="1"/>
</dbReference>
<organism evidence="6 7">
    <name type="scientific">Parafannyhessea umbonata</name>
    <dbReference type="NCBI Taxonomy" id="604330"/>
    <lineage>
        <taxon>Bacteria</taxon>
        <taxon>Bacillati</taxon>
        <taxon>Actinomycetota</taxon>
        <taxon>Coriobacteriia</taxon>
        <taxon>Coriobacteriales</taxon>
        <taxon>Atopobiaceae</taxon>
        <taxon>Parafannyhessea</taxon>
    </lineage>
</organism>
<feature type="short sequence motif" description="GXSXG" evidence="4">
    <location>
        <begin position="40"/>
        <end position="44"/>
    </location>
</feature>
<dbReference type="InterPro" id="IPR016035">
    <property type="entry name" value="Acyl_Trfase/lysoPLipase"/>
</dbReference>
<dbReference type="InterPro" id="IPR045943">
    <property type="entry name" value="DUF6363"/>
</dbReference>
<keyword evidence="2 4" id="KW-0442">Lipid degradation</keyword>
<dbReference type="GO" id="GO:0016787">
    <property type="term" value="F:hydrolase activity"/>
    <property type="evidence" value="ECO:0007669"/>
    <property type="project" value="UniProtKB-UniRule"/>
</dbReference>
<dbReference type="Pfam" id="PF01734">
    <property type="entry name" value="Patatin"/>
    <property type="match status" value="1"/>
</dbReference>
<dbReference type="EMBL" id="FMZL01000014">
    <property type="protein sequence ID" value="SDC42930.1"/>
    <property type="molecule type" value="Genomic_DNA"/>
</dbReference>
<evidence type="ECO:0000313" key="6">
    <source>
        <dbReference type="EMBL" id="SDC42930.1"/>
    </source>
</evidence>
<evidence type="ECO:0000259" key="5">
    <source>
        <dbReference type="PROSITE" id="PS51635"/>
    </source>
</evidence>
<feature type="active site" description="Proton acceptor" evidence="4">
    <location>
        <position position="162"/>
    </location>
</feature>
<name>A0A1G6LI48_9ACTN</name>
<feature type="active site" description="Nucleophile" evidence="4">
    <location>
        <position position="42"/>
    </location>
</feature>
<keyword evidence="3 4" id="KW-0443">Lipid metabolism</keyword>
<evidence type="ECO:0000256" key="1">
    <source>
        <dbReference type="ARBA" id="ARBA00022801"/>
    </source>
</evidence>
<dbReference type="Pfam" id="PF19890">
    <property type="entry name" value="DUF6363"/>
    <property type="match status" value="1"/>
</dbReference>
<keyword evidence="7" id="KW-1185">Reference proteome</keyword>
<feature type="domain" description="PNPLA" evidence="5">
    <location>
        <begin position="8"/>
        <end position="175"/>
    </location>
</feature>
<dbReference type="Gene3D" id="3.40.1090.10">
    <property type="entry name" value="Cytosolic phospholipase A2 catalytic domain"/>
    <property type="match status" value="2"/>
</dbReference>
<sequence>MAAQDTALVLEGGGFRCMFTAGVLDVLMEHGLYDFGSVWGVSAGSISASSFKSRQIGRTARIMLAFRDDRRFMSFWSLLTTGNIAGGEFMYEEVQNVLDPCDVETFNRNPLRMFSVASNVVFGTADYLECKSFPEDVAKVQASASMPGVSQMVEVGGHRYLDGGTTDSIPFEVALGADGARKVEGYDGAQRAVVVLTRDRDYVKSLGNEGLVLRSHRYDAYPYFTHALETRYLRYNAQRDLLFAMEREQDPRVLVIAPEDPVTVDVTGADGGALLSLYVKGRQQAEARLEEIAAFIGHNA</sequence>
<dbReference type="RefSeq" id="WP_090846838.1">
    <property type="nucleotide sequence ID" value="NZ_DBFONV010000018.1"/>
</dbReference>
<dbReference type="AlphaFoldDB" id="A0A1G6LI48"/>
<dbReference type="CDD" id="cd07208">
    <property type="entry name" value="Pat_hypo_Ecoli_yjju_like"/>
    <property type="match status" value="1"/>
</dbReference>
<gene>
    <name evidence="6" type="ORF">SAMN04487824_11435</name>
</gene>
<dbReference type="PANTHER" id="PTHR14226:SF25">
    <property type="entry name" value="PHOSPHOESTERASE"/>
    <property type="match status" value="1"/>
</dbReference>
<evidence type="ECO:0000256" key="2">
    <source>
        <dbReference type="ARBA" id="ARBA00022963"/>
    </source>
</evidence>
<dbReference type="InterPro" id="IPR037483">
    <property type="entry name" value="YjjU-like"/>
</dbReference>
<dbReference type="GO" id="GO:0016042">
    <property type="term" value="P:lipid catabolic process"/>
    <property type="evidence" value="ECO:0007669"/>
    <property type="project" value="UniProtKB-UniRule"/>
</dbReference>
<reference evidence="7" key="1">
    <citation type="submission" date="2016-10" db="EMBL/GenBank/DDBJ databases">
        <authorList>
            <person name="Varghese N."/>
            <person name="Submissions S."/>
        </authorList>
    </citation>
    <scope>NUCLEOTIDE SEQUENCE [LARGE SCALE GENOMIC DNA]</scope>
    <source>
        <strain evidence="7">DSM 22619</strain>
    </source>
</reference>
<proteinExistence type="predicted"/>
<accession>A0A1G6LI48</accession>
<evidence type="ECO:0000256" key="3">
    <source>
        <dbReference type="ARBA" id="ARBA00023098"/>
    </source>
</evidence>
<dbReference type="InterPro" id="IPR002641">
    <property type="entry name" value="PNPLA_dom"/>
</dbReference>
<dbReference type="PROSITE" id="PS51635">
    <property type="entry name" value="PNPLA"/>
    <property type="match status" value="1"/>
</dbReference>
<feature type="short sequence motif" description="DGA/G" evidence="4">
    <location>
        <begin position="162"/>
        <end position="164"/>
    </location>
</feature>
<comment type="caution">
    <text evidence="4">Lacks conserved residue(s) required for the propagation of feature annotation.</text>
</comment>
<dbReference type="Proteomes" id="UP000198528">
    <property type="component" value="Unassembled WGS sequence"/>
</dbReference>
<dbReference type="SUPFAM" id="SSF52151">
    <property type="entry name" value="FabD/lysophospholipase-like"/>
    <property type="match status" value="1"/>
</dbReference>
<protein>
    <submittedName>
        <fullName evidence="6">Predicted phospholipase, patatin/cPLA2 family</fullName>
    </submittedName>
</protein>
<evidence type="ECO:0000313" key="7">
    <source>
        <dbReference type="Proteomes" id="UP000198528"/>
    </source>
</evidence>
<dbReference type="InterPro" id="IPR050301">
    <property type="entry name" value="NTE"/>
</dbReference>